<keyword evidence="1" id="KW-0614">Plasmid</keyword>
<dbReference type="KEGG" id="brh:RBRH_02807"/>
<evidence type="ECO:0000313" key="2">
    <source>
        <dbReference type="Proteomes" id="UP000007437"/>
    </source>
</evidence>
<dbReference type="EMBL" id="FR687360">
    <property type="protein sequence ID" value="CBW77023.1"/>
    <property type="molecule type" value="Genomic_DNA"/>
</dbReference>
<evidence type="ECO:0000313" key="1">
    <source>
        <dbReference type="EMBL" id="CBW77023.1"/>
    </source>
</evidence>
<dbReference type="Proteomes" id="UP000007437">
    <property type="component" value="Plasmid pBRH01"/>
</dbReference>
<dbReference type="AlphaFoldDB" id="E5AV99"/>
<dbReference type="HOGENOM" id="CLU_3230889_0_0_4"/>
<sequence length="43" mass="4855">MPRLPATLFGHIAKPMRSGMAMPVQLERYPRADVRERIVPPAP</sequence>
<proteinExistence type="predicted"/>
<protein>
    <submittedName>
        <fullName evidence="1">Uncharacterized protein</fullName>
    </submittedName>
</protein>
<geneLocation type="plasmid" evidence="1 2">
    <name>pBRH01</name>
</geneLocation>
<accession>E5AV99</accession>
<reference evidence="1 2" key="1">
    <citation type="journal article" date="2011" name="J. Bacteriol.">
        <title>Complete genome sequence of Burkholderia rhizoxinica, an endosymbiont of Rhizopus microsporus.</title>
        <authorList>
            <person name="Lackner G."/>
            <person name="Moebius N."/>
            <person name="Partida-Martinez L."/>
            <person name="Hertweck C."/>
        </authorList>
    </citation>
    <scope>NUCLEOTIDE SEQUENCE [LARGE SCALE GENOMIC DNA]</scope>
    <source>
        <strain evidence="2">DSM 19002 / CIP 109453 / HKI 454</strain>
        <plasmid evidence="1 2">pBRH01</plasmid>
    </source>
</reference>
<name>E5AV99_MYCRK</name>
<gene>
    <name evidence="1" type="ordered locus">RBRH_02807</name>
</gene>
<organism evidence="1 2">
    <name type="scientific">Mycetohabitans rhizoxinica (strain DSM 19002 / CIP 109453 / HKI 454)</name>
    <name type="common">Paraburkholderia rhizoxinica</name>
    <dbReference type="NCBI Taxonomy" id="882378"/>
    <lineage>
        <taxon>Bacteria</taxon>
        <taxon>Pseudomonadati</taxon>
        <taxon>Pseudomonadota</taxon>
        <taxon>Betaproteobacteria</taxon>
        <taxon>Burkholderiales</taxon>
        <taxon>Burkholderiaceae</taxon>
        <taxon>Mycetohabitans</taxon>
    </lineage>
</organism>